<sequence length="781" mass="84090">VAFQNLGVGENRDVSFSYDVSDGNGGIATENVVITVNGVGNVNQIHGDEDDNILTGTSDDEKIFGYGGDDILQGGGRNDELSGGKGNDVLIGEGSIYRYNLGDGYDRIKNREYDGKLIFGAGINLDSLRFRKLENHLSVDFEDSRAFVGHDKTLSTDVFNGGNRTLTTGLSDGGYIAVVASPRDSDALKQPFILQRYNTEGEELGTALNFGGSNTSDNEYSLLAITGTLDGGFIAVYGEEKGDGDRATILQHYTTNGDKVGDAVELEISIDALDDEVPFSITDFGVEGYGISWGEYDYGSGWKRLLSSQRYDLSGNILEPKITRDMADLPRGSGLVSIADGGYIVSWFDSKDTGWDKWDIVAQKYDRAGIKVGDEIKVRAGVIADDDDVEVVIKSLPNGGFIVGWVEYGNGSRDVYLQQLDANMKTVSGEVLFGSYERGEFHEEDLVSLSVFGLSDGGYIASLPITNYSDEKVDLRVFYAEDSSVDRNQVIIDNYYSGWSDDVVLEFADNSTIITGIDTATEDGTPIDGVLSGANARDDDNELSFSLNTGPAEGAVIVNTDGSYSFDPGTDFQDLRAGESRNVIFSYDSSYVHADGREDPVTKSVVITVTGTDDISTIRGDGESNHLVGTVHKDLIYGYAGNDTLTGGTGNDTLVGGEGNDTYLIGVNDGSDHIVNTQIGDGDDTVRFTDGVKHDQLWFKQDGVDLVIDVVGGNSVVTLDDWYSSPVDQIETSDGYILTKNNVDQLVSAMATFDAPALDAQSLTPEVEQGITPTITSSWQQ</sequence>
<evidence type="ECO:0000313" key="1">
    <source>
        <dbReference type="EMBL" id="KKJ76817.1"/>
    </source>
</evidence>
<dbReference type="Proteomes" id="UP000034491">
    <property type="component" value="Unassembled WGS sequence"/>
</dbReference>
<dbReference type="SUPFAM" id="SSF51120">
    <property type="entry name" value="beta-Roll"/>
    <property type="match status" value="2"/>
</dbReference>
<dbReference type="InterPro" id="IPR011049">
    <property type="entry name" value="Serralysin-like_metalloprot_C"/>
</dbReference>
<dbReference type="InterPro" id="IPR018511">
    <property type="entry name" value="Hemolysin-typ_Ca-bd_CS"/>
</dbReference>
<dbReference type="InterPro" id="IPR001343">
    <property type="entry name" value="Hemolysn_Ca-bd"/>
</dbReference>
<dbReference type="GO" id="GO:0005509">
    <property type="term" value="F:calcium ion binding"/>
    <property type="evidence" value="ECO:0007669"/>
    <property type="project" value="InterPro"/>
</dbReference>
<protein>
    <submittedName>
        <fullName evidence="1">Uncharacterized protein</fullName>
    </submittedName>
</protein>
<proteinExistence type="predicted"/>
<name>A0A0M2R4P2_9PROT</name>
<dbReference type="STRING" id="1549748.WH95_11015"/>
<dbReference type="RefSeq" id="WP_046506974.1">
    <property type="nucleotide sequence ID" value="NZ_LANI01000014.1"/>
</dbReference>
<dbReference type="AlphaFoldDB" id="A0A0M2R4P2"/>
<reference evidence="1 2" key="1">
    <citation type="submission" date="2015-03" db="EMBL/GenBank/DDBJ databases">
        <title>Genome sequence of Kiloniella sp. P1-1, isolated from the gut microflora of Pacific white shrimp, Penaeus vannamei.</title>
        <authorList>
            <person name="Shao Z."/>
            <person name="Wang L."/>
            <person name="Li X."/>
        </authorList>
    </citation>
    <scope>NUCLEOTIDE SEQUENCE [LARGE SCALE GENOMIC DNA]</scope>
    <source>
        <strain evidence="1 2">P1-1</strain>
    </source>
</reference>
<keyword evidence="2" id="KW-1185">Reference proteome</keyword>
<dbReference type="Gene3D" id="2.150.10.10">
    <property type="entry name" value="Serralysin-like metalloprotease, C-terminal"/>
    <property type="match status" value="2"/>
</dbReference>
<gene>
    <name evidence="1" type="ORF">WH95_11015</name>
</gene>
<dbReference type="NCBIfam" id="TIGR01965">
    <property type="entry name" value="VCBS_repeat"/>
    <property type="match status" value="1"/>
</dbReference>
<dbReference type="EMBL" id="LANI01000014">
    <property type="protein sequence ID" value="KKJ76817.1"/>
    <property type="molecule type" value="Genomic_DNA"/>
</dbReference>
<dbReference type="PRINTS" id="PR00313">
    <property type="entry name" value="CABNDNGRPT"/>
</dbReference>
<organism evidence="1 2">
    <name type="scientific">Kiloniella litopenaei</name>
    <dbReference type="NCBI Taxonomy" id="1549748"/>
    <lineage>
        <taxon>Bacteria</taxon>
        <taxon>Pseudomonadati</taxon>
        <taxon>Pseudomonadota</taxon>
        <taxon>Alphaproteobacteria</taxon>
        <taxon>Rhodospirillales</taxon>
        <taxon>Kiloniellaceae</taxon>
        <taxon>Kiloniella</taxon>
    </lineage>
</organism>
<dbReference type="Pfam" id="PF00353">
    <property type="entry name" value="HemolysinCabind"/>
    <property type="match status" value="2"/>
</dbReference>
<feature type="non-terminal residue" evidence="1">
    <location>
        <position position="1"/>
    </location>
</feature>
<comment type="caution">
    <text evidence="1">The sequence shown here is derived from an EMBL/GenBank/DDBJ whole genome shotgun (WGS) entry which is preliminary data.</text>
</comment>
<dbReference type="InterPro" id="IPR010221">
    <property type="entry name" value="VCBS_dom"/>
</dbReference>
<dbReference type="PROSITE" id="PS00330">
    <property type="entry name" value="HEMOLYSIN_CALCIUM"/>
    <property type="match status" value="2"/>
</dbReference>
<accession>A0A0M2R4P2</accession>
<dbReference type="PATRIC" id="fig|1549748.8.peg.368"/>
<evidence type="ECO:0000313" key="2">
    <source>
        <dbReference type="Proteomes" id="UP000034491"/>
    </source>
</evidence>